<accession>A0A915HWF6</accession>
<dbReference type="AlphaFoldDB" id="A0A915HWF6"/>
<proteinExistence type="predicted"/>
<dbReference type="WBParaSite" id="nRc.2.0.1.t05753-RA">
    <property type="protein sequence ID" value="nRc.2.0.1.t05753-RA"/>
    <property type="gene ID" value="nRc.2.0.1.g05753"/>
</dbReference>
<evidence type="ECO:0000313" key="1">
    <source>
        <dbReference type="Proteomes" id="UP000887565"/>
    </source>
</evidence>
<organism evidence="1 2">
    <name type="scientific">Romanomermis culicivorax</name>
    <name type="common">Nematode worm</name>
    <dbReference type="NCBI Taxonomy" id="13658"/>
    <lineage>
        <taxon>Eukaryota</taxon>
        <taxon>Metazoa</taxon>
        <taxon>Ecdysozoa</taxon>
        <taxon>Nematoda</taxon>
        <taxon>Enoplea</taxon>
        <taxon>Dorylaimia</taxon>
        <taxon>Mermithida</taxon>
        <taxon>Mermithoidea</taxon>
        <taxon>Mermithidae</taxon>
        <taxon>Romanomermis</taxon>
    </lineage>
</organism>
<dbReference type="Proteomes" id="UP000887565">
    <property type="component" value="Unplaced"/>
</dbReference>
<keyword evidence="1" id="KW-1185">Reference proteome</keyword>
<sequence length="184" mass="20411">MEQYYNCEAKPYLLLSTSKLCTLNLSSKSENSDKRSVMARFRASTGSHISGSQILRRVMESEFCVLGVQLSHMLRNNMAPKNRLNIASLTLKTQKFQRKSQLKKNLSPRNKEENKTQMACENITSCLARTSNMGSSKNLLMLTSSLKPLRRRVLIINSRAKCVAGCGSNGLMTTLLSSGSPGTI</sequence>
<name>A0A915HWF6_ROMCU</name>
<evidence type="ECO:0000313" key="2">
    <source>
        <dbReference type="WBParaSite" id="nRc.2.0.1.t05753-RA"/>
    </source>
</evidence>
<reference evidence="2" key="1">
    <citation type="submission" date="2022-11" db="UniProtKB">
        <authorList>
            <consortium name="WormBaseParasite"/>
        </authorList>
    </citation>
    <scope>IDENTIFICATION</scope>
</reference>
<protein>
    <submittedName>
        <fullName evidence="2">Uncharacterized protein</fullName>
    </submittedName>
</protein>